<organism evidence="2 3">
    <name type="scientific">Musca domestica</name>
    <name type="common">House fly</name>
    <dbReference type="NCBI Taxonomy" id="7370"/>
    <lineage>
        <taxon>Eukaryota</taxon>
        <taxon>Metazoa</taxon>
        <taxon>Ecdysozoa</taxon>
        <taxon>Arthropoda</taxon>
        <taxon>Hexapoda</taxon>
        <taxon>Insecta</taxon>
        <taxon>Pterygota</taxon>
        <taxon>Neoptera</taxon>
        <taxon>Endopterygota</taxon>
        <taxon>Diptera</taxon>
        <taxon>Brachycera</taxon>
        <taxon>Muscomorpha</taxon>
        <taxon>Muscoidea</taxon>
        <taxon>Muscidae</taxon>
        <taxon>Musca</taxon>
    </lineage>
</organism>
<accession>A0A9J7CL01</accession>
<evidence type="ECO:0000313" key="2">
    <source>
        <dbReference type="Proteomes" id="UP001652621"/>
    </source>
</evidence>
<dbReference type="AlphaFoldDB" id="A0A9J7CL01"/>
<evidence type="ECO:0000313" key="3">
    <source>
        <dbReference type="RefSeq" id="XP_005176657.3"/>
    </source>
</evidence>
<feature type="compositionally biased region" description="Basic and acidic residues" evidence="1">
    <location>
        <begin position="375"/>
        <end position="401"/>
    </location>
</feature>
<dbReference type="GeneID" id="101894245"/>
<dbReference type="VEuPathDB" id="VectorBase:MDOMA2_009350"/>
<sequence>MHNKMDYNYNQLTSAKPYKTLQTGTFYLNRNRPLWVLGDEKNRETVVPLKKPPKEKLKYDHIKPIYVRNRQNSRQSSYGANKKYPYKAQNRVTFFSRSNLNLPKNYLPLNSQRIPEFKPMPQLPKFDAIPGEESYDKTIPLFVYTGNKGRMLFNTMMSRYKYPMQEPVPGQTLHPPRTLIVKNSAKEDQFKPQFTPQPPVLNVTMIPFYAFEAINPRNLNNEIYTSTAAATTLPPTKFHKKSKKYSAFFAPQDILSHHAFDTTTELPLTLEKPFANHRHYLEESPQTPATTSLPHKKLEVTYNDGEDKFHITYEDENSDVNLERPTEYTTIGPSSFQPVQLWPSGFYGNYKNINELTSNNFKNPQEMEGLSRPSNENEKNREEENQKTNSGKEDTTTKDKENTWFILNSRYKGPLKTKAKNLHSSKYVQTTRSIKDDLDLQQDTVTKSNLKPQMRALYGDELEIVI</sequence>
<feature type="region of interest" description="Disordered" evidence="1">
    <location>
        <begin position="357"/>
        <end position="401"/>
    </location>
</feature>
<dbReference type="KEGG" id="mde:101894245"/>
<dbReference type="OrthoDB" id="8059424at2759"/>
<gene>
    <name evidence="3" type="primary">LOC101894245</name>
</gene>
<dbReference type="Proteomes" id="UP001652621">
    <property type="component" value="Unplaced"/>
</dbReference>
<evidence type="ECO:0000256" key="1">
    <source>
        <dbReference type="SAM" id="MobiDB-lite"/>
    </source>
</evidence>
<proteinExistence type="predicted"/>
<name>A0A9J7CL01_MUSDO</name>
<keyword evidence="2" id="KW-1185">Reference proteome</keyword>
<reference evidence="3" key="1">
    <citation type="submission" date="2025-08" db="UniProtKB">
        <authorList>
            <consortium name="RefSeq"/>
        </authorList>
    </citation>
    <scope>IDENTIFICATION</scope>
    <source>
        <strain evidence="3">Aabys</strain>
        <tissue evidence="3">Whole body</tissue>
    </source>
</reference>
<dbReference type="RefSeq" id="XP_005176657.3">
    <property type="nucleotide sequence ID" value="XM_005176600.3"/>
</dbReference>
<protein>
    <submittedName>
        <fullName evidence="3">Uncharacterized protein LOC101894245</fullName>
    </submittedName>
</protein>